<feature type="region of interest" description="Disordered" evidence="1">
    <location>
        <begin position="437"/>
        <end position="579"/>
    </location>
</feature>
<keyword evidence="2" id="KW-1133">Transmembrane helix</keyword>
<evidence type="ECO:0000313" key="3">
    <source>
        <dbReference type="EMBL" id="KAK3236901.1"/>
    </source>
</evidence>
<evidence type="ECO:0000256" key="1">
    <source>
        <dbReference type="SAM" id="MobiDB-lite"/>
    </source>
</evidence>
<keyword evidence="2" id="KW-0812">Transmembrane</keyword>
<feature type="compositionally biased region" description="Low complexity" evidence="1">
    <location>
        <begin position="386"/>
        <end position="404"/>
    </location>
</feature>
<gene>
    <name evidence="3" type="ORF">CYMTET_52989</name>
</gene>
<name>A0AAE0EQH9_9CHLO</name>
<feature type="compositionally biased region" description="Pro residues" evidence="1">
    <location>
        <begin position="154"/>
        <end position="163"/>
    </location>
</feature>
<comment type="caution">
    <text evidence="3">The sequence shown here is derived from an EMBL/GenBank/DDBJ whole genome shotgun (WGS) entry which is preliminary data.</text>
</comment>
<reference evidence="3 4" key="1">
    <citation type="journal article" date="2015" name="Genome Biol. Evol.">
        <title>Comparative Genomics of a Bacterivorous Green Alga Reveals Evolutionary Causalities and Consequences of Phago-Mixotrophic Mode of Nutrition.</title>
        <authorList>
            <person name="Burns J.A."/>
            <person name="Paasch A."/>
            <person name="Narechania A."/>
            <person name="Kim E."/>
        </authorList>
    </citation>
    <scope>NUCLEOTIDE SEQUENCE [LARGE SCALE GENOMIC DNA]</scope>
    <source>
        <strain evidence="3 4">PLY_AMNH</strain>
    </source>
</reference>
<feature type="region of interest" description="Disordered" evidence="1">
    <location>
        <begin position="288"/>
        <end position="308"/>
    </location>
</feature>
<accession>A0AAE0EQH9</accession>
<feature type="compositionally biased region" description="Basic and acidic residues" evidence="1">
    <location>
        <begin position="288"/>
        <end position="297"/>
    </location>
</feature>
<proteinExistence type="predicted"/>
<keyword evidence="2" id="KW-0472">Membrane</keyword>
<feature type="compositionally biased region" description="Basic residues" evidence="1">
    <location>
        <begin position="228"/>
        <end position="239"/>
    </location>
</feature>
<feature type="region of interest" description="Disordered" evidence="1">
    <location>
        <begin position="151"/>
        <end position="260"/>
    </location>
</feature>
<protein>
    <submittedName>
        <fullName evidence="3">Uncharacterized protein</fullName>
    </submittedName>
</protein>
<dbReference type="EMBL" id="LGRX02034777">
    <property type="protein sequence ID" value="KAK3236901.1"/>
    <property type="molecule type" value="Genomic_DNA"/>
</dbReference>
<evidence type="ECO:0000313" key="4">
    <source>
        <dbReference type="Proteomes" id="UP001190700"/>
    </source>
</evidence>
<feature type="transmembrane region" description="Helical" evidence="2">
    <location>
        <begin position="102"/>
        <end position="128"/>
    </location>
</feature>
<feature type="compositionally biased region" description="Low complexity" evidence="1">
    <location>
        <begin position="344"/>
        <end position="371"/>
    </location>
</feature>
<feature type="compositionally biased region" description="Acidic residues" evidence="1">
    <location>
        <begin position="437"/>
        <end position="446"/>
    </location>
</feature>
<feature type="compositionally biased region" description="Low complexity" evidence="1">
    <location>
        <begin position="539"/>
        <end position="552"/>
    </location>
</feature>
<evidence type="ECO:0000256" key="2">
    <source>
        <dbReference type="SAM" id="Phobius"/>
    </source>
</evidence>
<dbReference type="AlphaFoldDB" id="A0AAE0EQH9"/>
<organism evidence="3 4">
    <name type="scientific">Cymbomonas tetramitiformis</name>
    <dbReference type="NCBI Taxonomy" id="36881"/>
    <lineage>
        <taxon>Eukaryota</taxon>
        <taxon>Viridiplantae</taxon>
        <taxon>Chlorophyta</taxon>
        <taxon>Pyramimonadophyceae</taxon>
        <taxon>Pyramimonadales</taxon>
        <taxon>Pyramimonadaceae</taxon>
        <taxon>Cymbomonas</taxon>
    </lineage>
</organism>
<keyword evidence="4" id="KW-1185">Reference proteome</keyword>
<feature type="compositionally biased region" description="Basic and acidic residues" evidence="1">
    <location>
        <begin position="240"/>
        <end position="252"/>
    </location>
</feature>
<dbReference type="Proteomes" id="UP001190700">
    <property type="component" value="Unassembled WGS sequence"/>
</dbReference>
<feature type="region of interest" description="Disordered" evidence="1">
    <location>
        <begin position="341"/>
        <end position="420"/>
    </location>
</feature>
<sequence>MLYEHEPPSSAGMGDAQACARVSSATVFLAATPFADIRRYRVRLETLPESAFPKPVFVNVYAPITSHDVHKEFFGRGPPHPLLPPTPMTPSDDDDGGNSLSLLYILSAVMGAAAVFIGCATGVFYYCYYIRGGRRWNQEINLSEMGLNPTYFEPLPPTPPGSPIPGSLRESHAQGTPHKTPDRQKAALLTPPQPGIDATRLLASAGPGEDGSGVKDSGGPLGTSTGHVKGKKKKNKKKRVENVQKRDHHEDASSGPPAMLLECADNASSSALPVLAVEACRRAGSEMEAVTRSRGGEMEDVTPSGGGEVEAVTPSGGGEMEACDNSQSPVLVVSRRGEDVDVSDPATADTAAAPAAIHDGVGSSGVDRSSVALIPSESEGRELTPAAAAASGSNGVNGSNRVNVELLPPNTSEDGEPSHPSAVVVAAATAAAIFDDTDTDLSDGDGDASSAGQLPDANRSAGASSLMGRTHVSGRDSTSQSPHALDESGGDGDVADDGRGHDGNMQRPTSPIKSEPAPSAPNHTLRDASGVNSSDPTFSALDDSGSDSSAVAHGNASRLPLGTTQNAGVGKDWDDWDDD</sequence>